<dbReference type="EMBL" id="WUMU01000022">
    <property type="protein sequence ID" value="MXN19958.1"/>
    <property type="molecule type" value="Genomic_DNA"/>
</dbReference>
<evidence type="ECO:0000313" key="2">
    <source>
        <dbReference type="EMBL" id="MXN19958.1"/>
    </source>
</evidence>
<evidence type="ECO:0008006" key="4">
    <source>
        <dbReference type="Google" id="ProtNLM"/>
    </source>
</evidence>
<organism evidence="2 3">
    <name type="scientific">Pseudooceanicola albus</name>
    <dbReference type="NCBI Taxonomy" id="2692189"/>
    <lineage>
        <taxon>Bacteria</taxon>
        <taxon>Pseudomonadati</taxon>
        <taxon>Pseudomonadota</taxon>
        <taxon>Alphaproteobacteria</taxon>
        <taxon>Rhodobacterales</taxon>
        <taxon>Paracoccaceae</taxon>
        <taxon>Pseudooceanicola</taxon>
    </lineage>
</organism>
<dbReference type="InterPro" id="IPR032710">
    <property type="entry name" value="NTF2-like_dom_sf"/>
</dbReference>
<dbReference type="RefSeq" id="WP_160896075.1">
    <property type="nucleotide sequence ID" value="NZ_WUMU01000022.1"/>
</dbReference>
<comment type="caution">
    <text evidence="2">The sequence shown here is derived from an EMBL/GenBank/DDBJ whole genome shotgun (WGS) entry which is preliminary data.</text>
</comment>
<sequence>MPRRLLPALLMLLTAGCLPAPGPATVPVPVTTVGRYYEALGAGRYEAAFAFWAADTAMHRDGPERFAQAMQPYQAVAARTLSPIRIGASGMDLLARVPVEVALTRRGEALQRRGEVTLRCSPLPDCQGRESVWKLTGITLSPG</sequence>
<accession>A0A6L7G8V7</accession>
<feature type="chain" id="PRO_5026683036" description="Nuclear transport factor 2 family protein" evidence="1">
    <location>
        <begin position="21"/>
        <end position="143"/>
    </location>
</feature>
<dbReference type="PROSITE" id="PS51257">
    <property type="entry name" value="PROKAR_LIPOPROTEIN"/>
    <property type="match status" value="1"/>
</dbReference>
<gene>
    <name evidence="2" type="ORF">GR170_19155</name>
</gene>
<dbReference type="SUPFAM" id="SSF54427">
    <property type="entry name" value="NTF2-like"/>
    <property type="match status" value="1"/>
</dbReference>
<keyword evidence="3" id="KW-1185">Reference proteome</keyword>
<protein>
    <recommendedName>
        <fullName evidence="4">Nuclear transport factor 2 family protein</fullName>
    </recommendedName>
</protein>
<dbReference type="AlphaFoldDB" id="A0A6L7G8V7"/>
<evidence type="ECO:0000256" key="1">
    <source>
        <dbReference type="SAM" id="SignalP"/>
    </source>
</evidence>
<keyword evidence="1" id="KW-0732">Signal</keyword>
<dbReference type="Proteomes" id="UP000477911">
    <property type="component" value="Unassembled WGS sequence"/>
</dbReference>
<evidence type="ECO:0000313" key="3">
    <source>
        <dbReference type="Proteomes" id="UP000477911"/>
    </source>
</evidence>
<feature type="signal peptide" evidence="1">
    <location>
        <begin position="1"/>
        <end position="20"/>
    </location>
</feature>
<proteinExistence type="predicted"/>
<name>A0A6L7G8V7_9RHOB</name>
<reference evidence="2 3" key="1">
    <citation type="submission" date="2019-12" db="EMBL/GenBank/DDBJ databases">
        <authorList>
            <person name="Li M."/>
        </authorList>
    </citation>
    <scope>NUCLEOTIDE SEQUENCE [LARGE SCALE GENOMIC DNA]</scope>
    <source>
        <strain evidence="2 3">GBMRC 2024</strain>
    </source>
</reference>